<proteinExistence type="predicted"/>
<dbReference type="InterPro" id="IPR008756">
    <property type="entry name" value="Peptidase_M56"/>
</dbReference>
<dbReference type="PANTHER" id="PTHR34978:SF3">
    <property type="entry name" value="SLR0241 PROTEIN"/>
    <property type="match status" value="1"/>
</dbReference>
<feature type="transmembrane region" description="Helical" evidence="2">
    <location>
        <begin position="36"/>
        <end position="56"/>
    </location>
</feature>
<sequence length="939" mass="101580">MNNLGVLFVEASVRVTVLAAVGVALALILRRRGPATGVLVTMTTLLGLVAVSASSLTSWPRFWSIEFDTTASSSPRVAVAAGPPAKASRGSVATPPPQATDTRFIEFAREFAREFQTLGAQNLTAPEAKSRWAWPAWAAMVLLVASGLGIVRLGLALRAVTLLRRGSRPISDARLCNELAQLQVEAGYSHSVELRETNDLTTPATIGWRRPVLLLPPEWRDWDENERRAVLAHELGHIRRGDYMLGLWAQGCLAVHAYHPLAHWLAARLRLEQELAADAWGARLSGGNRPYLEALARMALRRSGTLESSLAAWPARPFLPTRGTLLRRIDMLREADPNPLRNNALPLVGRVLTVAALAVVGLLVAGIRGPATTALAQQKTTRPEVAVAQVEPVDAGTDVFDLSHAPVNTMIAIVGRPAELLRRPEFQPVAAMLNDPRKSPWADSLKLNVDEIESVTVLILRAPEGGGIPGAPNPPTTVILHSTKPQDWKAVAKSFVKSPEVVQFDGNSYTRSMGVPNGTGFFTPDDRTIVIGSEDALKLVIASRKGGPIRHPWDGAWSRVKKGQIAFAFDPIWVLAQMGPGVPEPLSDGIIGLFPPLLESATAYAVGLDSDNGFGVDLVATCSSDEGTKRVSEMLQAMITLAKNALPGLRRDVRAQPGPTREASLRLFGLAEQLLANARTRTEVDGGDRVVSLHASSDGDLSAVVPMFLTAGTASRSAARRAQSQNNLKQLLLAMHNYADTYGHFPPAVIRPADGKPPYSWRVAILPYIEQNDLFKEYNFNEPWDSVSNRKLIEKIPPLYRHPSDESGNNAYFVVTGEPTLFPPGHPGVKIAEVTDGTSNTIMFVEAKREIPWTKPEDIEYDPAKPMPQFGGFTDEGGNAGFADGSVRFISTQINPQLLKALLSRAGGEVVRLNDDHSNPIPATLDAPTQPPTATPLKR</sequence>
<keyword evidence="2" id="KW-1133">Transmembrane helix</keyword>
<protein>
    <submittedName>
        <fullName evidence="5">M56 family metallopeptidase</fullName>
    </submittedName>
</protein>
<dbReference type="PANTHER" id="PTHR34978">
    <property type="entry name" value="POSSIBLE SENSOR-TRANSDUCER PROTEIN BLAR"/>
    <property type="match status" value="1"/>
</dbReference>
<evidence type="ECO:0000256" key="2">
    <source>
        <dbReference type="SAM" id="Phobius"/>
    </source>
</evidence>
<reference evidence="5" key="1">
    <citation type="submission" date="2024-05" db="EMBL/GenBank/DDBJ databases">
        <title>Planctomycetes of the genus Singulisphaera possess chitinolytic capabilities.</title>
        <authorList>
            <person name="Ivanova A."/>
        </authorList>
    </citation>
    <scope>NUCLEOTIDE SEQUENCE</scope>
    <source>
        <strain evidence="5">Ch08T</strain>
    </source>
</reference>
<gene>
    <name evidence="5" type="ORF">V5E97_20490</name>
</gene>
<evidence type="ECO:0000259" key="3">
    <source>
        <dbReference type="Pfam" id="PF05569"/>
    </source>
</evidence>
<feature type="transmembrane region" description="Helical" evidence="2">
    <location>
        <begin position="347"/>
        <end position="367"/>
    </location>
</feature>
<evidence type="ECO:0000313" key="5">
    <source>
        <dbReference type="EMBL" id="XBH00736.1"/>
    </source>
</evidence>
<feature type="transmembrane region" description="Helical" evidence="2">
    <location>
        <begin position="6"/>
        <end position="29"/>
    </location>
</feature>
<dbReference type="EMBL" id="CP155447">
    <property type="protein sequence ID" value="XBH00736.1"/>
    <property type="molecule type" value="Genomic_DNA"/>
</dbReference>
<evidence type="ECO:0000259" key="4">
    <source>
        <dbReference type="Pfam" id="PF07596"/>
    </source>
</evidence>
<feature type="compositionally biased region" description="Pro residues" evidence="1">
    <location>
        <begin position="929"/>
        <end position="939"/>
    </location>
</feature>
<dbReference type="RefSeq" id="WP_406693407.1">
    <property type="nucleotide sequence ID" value="NZ_CP155447.1"/>
</dbReference>
<dbReference type="CDD" id="cd07341">
    <property type="entry name" value="M56_BlaR1_MecR1_like"/>
    <property type="match status" value="1"/>
</dbReference>
<feature type="region of interest" description="Disordered" evidence="1">
    <location>
        <begin position="915"/>
        <end position="939"/>
    </location>
</feature>
<dbReference type="InterPro" id="IPR011453">
    <property type="entry name" value="DUF1559"/>
</dbReference>
<keyword evidence="2" id="KW-0812">Transmembrane</keyword>
<dbReference type="Pfam" id="PF07596">
    <property type="entry name" value="SBP_bac_10"/>
    <property type="match status" value="1"/>
</dbReference>
<feature type="domain" description="DUF1559" evidence="4">
    <location>
        <begin position="714"/>
        <end position="811"/>
    </location>
</feature>
<dbReference type="Pfam" id="PF05569">
    <property type="entry name" value="Peptidase_M56"/>
    <property type="match status" value="1"/>
</dbReference>
<accession>A0AAU7C7H6</accession>
<name>A0AAU7C7H6_9BACT</name>
<dbReference type="InterPro" id="IPR027558">
    <property type="entry name" value="Pre_pil_HX9DG_C"/>
</dbReference>
<organism evidence="5">
    <name type="scientific">Singulisphaera sp. Ch08</name>
    <dbReference type="NCBI Taxonomy" id="3120278"/>
    <lineage>
        <taxon>Bacteria</taxon>
        <taxon>Pseudomonadati</taxon>
        <taxon>Planctomycetota</taxon>
        <taxon>Planctomycetia</taxon>
        <taxon>Isosphaerales</taxon>
        <taxon>Isosphaeraceae</taxon>
        <taxon>Singulisphaera</taxon>
    </lineage>
</organism>
<keyword evidence="2" id="KW-0472">Membrane</keyword>
<feature type="domain" description="Peptidase M56" evidence="3">
    <location>
        <begin position="136"/>
        <end position="314"/>
    </location>
</feature>
<evidence type="ECO:0000256" key="1">
    <source>
        <dbReference type="SAM" id="MobiDB-lite"/>
    </source>
</evidence>
<dbReference type="AlphaFoldDB" id="A0AAU7C7H6"/>
<dbReference type="NCBIfam" id="TIGR04294">
    <property type="entry name" value="pre_pil_HX9DG"/>
    <property type="match status" value="1"/>
</dbReference>
<dbReference type="InterPro" id="IPR052173">
    <property type="entry name" value="Beta-lactam_resp_regulator"/>
</dbReference>
<feature type="transmembrane region" description="Helical" evidence="2">
    <location>
        <begin position="132"/>
        <end position="155"/>
    </location>
</feature>
<feature type="region of interest" description="Disordered" evidence="1">
    <location>
        <begin position="78"/>
        <end position="98"/>
    </location>
</feature>